<evidence type="ECO:0000313" key="1">
    <source>
        <dbReference type="EMBL" id="GFO48840.1"/>
    </source>
</evidence>
<dbReference type="EMBL" id="BLXT01008455">
    <property type="protein sequence ID" value="GFO48840.1"/>
    <property type="molecule type" value="Genomic_DNA"/>
</dbReference>
<dbReference type="Proteomes" id="UP000735302">
    <property type="component" value="Unassembled WGS sequence"/>
</dbReference>
<gene>
    <name evidence="1" type="ORF">PoB_007534500</name>
</gene>
<accession>A0AAV4DXS3</accession>
<keyword evidence="2" id="KW-1185">Reference proteome</keyword>
<sequence>MPVSTALPWPMRLNYTFVNPTKLEDFHYMQELNEYEPDFSLITFKAHLCQKGMKKTCNGTANLGTLTEIYREKCEKSTAAVKAPPTTYYRNIFCALCSEGRHITEYSLFKPNNVNLKGPQLLILMSLSHSNVITMKANNAFASGTSVLLPWSTVKCPIQNEKSLELISDRGNSESGSRTLCSVACHHSSFLVRSDGICKADHEALLALADDGLAPLCPAAITGMAQFVVCSLKNELESLSTADFSAPSVSIVFDSRLNRNLYVVKLRMALPKISTYTFSISEKDTIPNIVLVARLAKAFKDYRMSRSLCSEKKTSTENSDLTVIRSSTLAVYAYRLRLELARDMEAIRGPTVDDQNSTTTVCIAALTMIDYIDGLPIDCMDDHLYERDSTWLSEFRSSPCFRHLESLGSNEATTVMDSHGGWRQRLLVLLNIAAALTWIYN</sequence>
<organism evidence="1 2">
    <name type="scientific">Plakobranchus ocellatus</name>
    <dbReference type="NCBI Taxonomy" id="259542"/>
    <lineage>
        <taxon>Eukaryota</taxon>
        <taxon>Metazoa</taxon>
        <taxon>Spiralia</taxon>
        <taxon>Lophotrochozoa</taxon>
        <taxon>Mollusca</taxon>
        <taxon>Gastropoda</taxon>
        <taxon>Heterobranchia</taxon>
        <taxon>Euthyneura</taxon>
        <taxon>Panpulmonata</taxon>
        <taxon>Sacoglossa</taxon>
        <taxon>Placobranchoidea</taxon>
        <taxon>Plakobranchidae</taxon>
        <taxon>Plakobranchus</taxon>
    </lineage>
</organism>
<comment type="caution">
    <text evidence="1">The sequence shown here is derived from an EMBL/GenBank/DDBJ whole genome shotgun (WGS) entry which is preliminary data.</text>
</comment>
<dbReference type="AlphaFoldDB" id="A0AAV4DXS3"/>
<evidence type="ECO:0000313" key="2">
    <source>
        <dbReference type="Proteomes" id="UP000735302"/>
    </source>
</evidence>
<reference evidence="1 2" key="1">
    <citation type="journal article" date="2021" name="Elife">
        <title>Chloroplast acquisition without the gene transfer in kleptoplastic sea slugs, Plakobranchus ocellatus.</title>
        <authorList>
            <person name="Maeda T."/>
            <person name="Takahashi S."/>
            <person name="Yoshida T."/>
            <person name="Shimamura S."/>
            <person name="Takaki Y."/>
            <person name="Nagai Y."/>
            <person name="Toyoda A."/>
            <person name="Suzuki Y."/>
            <person name="Arimoto A."/>
            <person name="Ishii H."/>
            <person name="Satoh N."/>
            <person name="Nishiyama T."/>
            <person name="Hasebe M."/>
            <person name="Maruyama T."/>
            <person name="Minagawa J."/>
            <person name="Obokata J."/>
            <person name="Shigenobu S."/>
        </authorList>
    </citation>
    <scope>NUCLEOTIDE SEQUENCE [LARGE SCALE GENOMIC DNA]</scope>
</reference>
<protein>
    <submittedName>
        <fullName evidence="1">Uncharacterized protein</fullName>
    </submittedName>
</protein>
<proteinExistence type="predicted"/>
<name>A0AAV4DXS3_9GAST</name>